<dbReference type="Proteomes" id="UP001501319">
    <property type="component" value="Unassembled WGS sequence"/>
</dbReference>
<reference evidence="3" key="1">
    <citation type="journal article" date="2019" name="Int. J. Syst. Evol. Microbiol.">
        <title>The Global Catalogue of Microorganisms (GCM) 10K type strain sequencing project: providing services to taxonomists for standard genome sequencing and annotation.</title>
        <authorList>
            <consortium name="The Broad Institute Genomics Platform"/>
            <consortium name="The Broad Institute Genome Sequencing Center for Infectious Disease"/>
            <person name="Wu L."/>
            <person name="Ma J."/>
        </authorList>
    </citation>
    <scope>NUCLEOTIDE SEQUENCE [LARGE SCALE GENOMIC DNA]</scope>
    <source>
        <strain evidence="3">JCM 14306</strain>
    </source>
</reference>
<dbReference type="RefSeq" id="WP_344109040.1">
    <property type="nucleotide sequence ID" value="NZ_BAAANE010000003.1"/>
</dbReference>
<name>A0ABP4R093_9ACTN</name>
<protein>
    <recommendedName>
        <fullName evidence="1">Hemerythrin-like domain-containing protein</fullName>
    </recommendedName>
</protein>
<dbReference type="PANTHER" id="PTHR35585:SF1">
    <property type="entry name" value="HHE DOMAIN PROTEIN (AFU_ORTHOLOGUE AFUA_4G00730)"/>
    <property type="match status" value="1"/>
</dbReference>
<proteinExistence type="predicted"/>
<dbReference type="InterPro" id="IPR012312">
    <property type="entry name" value="Hemerythrin-like"/>
</dbReference>
<sequence length="184" mass="20610">MAADVIELIKQDHREIERLFEQADQHPARRPLLKPSLAALLIAHDRAEEEAVYPAVREAGAEDLIVRSQQEHLKTEDLLAKLTRVDADDAAFDTVLTQLSDLVTAHVKLEESEVLPALREHLDEQQLGSLAEEFLRSRTKHYGELPLVRPIGVLRQQAYNAGLVGISDLAKSDLEDLLWKLSAS</sequence>
<feature type="domain" description="Hemerythrin-like" evidence="1">
    <location>
        <begin position="5"/>
        <end position="118"/>
    </location>
</feature>
<organism evidence="2 3">
    <name type="scientific">Kribbella alba</name>
    <dbReference type="NCBI Taxonomy" id="190197"/>
    <lineage>
        <taxon>Bacteria</taxon>
        <taxon>Bacillati</taxon>
        <taxon>Actinomycetota</taxon>
        <taxon>Actinomycetes</taxon>
        <taxon>Propionibacteriales</taxon>
        <taxon>Kribbellaceae</taxon>
        <taxon>Kribbella</taxon>
    </lineage>
</organism>
<gene>
    <name evidence="2" type="ORF">GCM10009744_09050</name>
</gene>
<accession>A0ABP4R093</accession>
<comment type="caution">
    <text evidence="2">The sequence shown here is derived from an EMBL/GenBank/DDBJ whole genome shotgun (WGS) entry which is preliminary data.</text>
</comment>
<dbReference type="Gene3D" id="1.20.120.520">
    <property type="entry name" value="nmb1532 protein domain like"/>
    <property type="match status" value="1"/>
</dbReference>
<dbReference type="PANTHER" id="PTHR35585">
    <property type="entry name" value="HHE DOMAIN PROTEIN (AFU_ORTHOLOGUE AFUA_4G00730)"/>
    <property type="match status" value="1"/>
</dbReference>
<keyword evidence="3" id="KW-1185">Reference proteome</keyword>
<evidence type="ECO:0000313" key="3">
    <source>
        <dbReference type="Proteomes" id="UP001501319"/>
    </source>
</evidence>
<dbReference type="Pfam" id="PF01814">
    <property type="entry name" value="Hemerythrin"/>
    <property type="match status" value="1"/>
</dbReference>
<evidence type="ECO:0000313" key="2">
    <source>
        <dbReference type="EMBL" id="GAA1623884.1"/>
    </source>
</evidence>
<evidence type="ECO:0000259" key="1">
    <source>
        <dbReference type="Pfam" id="PF01814"/>
    </source>
</evidence>
<dbReference type="EMBL" id="BAAANE010000003">
    <property type="protein sequence ID" value="GAA1623884.1"/>
    <property type="molecule type" value="Genomic_DNA"/>
</dbReference>